<dbReference type="Gene3D" id="3.40.50.10800">
    <property type="entry name" value="NadA-like"/>
    <property type="match status" value="3"/>
</dbReference>
<evidence type="ECO:0000256" key="5">
    <source>
        <dbReference type="ARBA" id="ARBA00022642"/>
    </source>
</evidence>
<evidence type="ECO:0000256" key="3">
    <source>
        <dbReference type="ARBA" id="ARBA00012669"/>
    </source>
</evidence>
<dbReference type="GO" id="GO:0008987">
    <property type="term" value="F:quinolinate synthetase A activity"/>
    <property type="evidence" value="ECO:0007669"/>
    <property type="project" value="InterPro"/>
</dbReference>
<dbReference type="GO" id="GO:0051539">
    <property type="term" value="F:4 iron, 4 sulfur cluster binding"/>
    <property type="evidence" value="ECO:0007669"/>
    <property type="project" value="UniProtKB-KW"/>
</dbReference>
<dbReference type="AlphaFoldDB" id="A0A0W8FRI0"/>
<dbReference type="EC" id="2.5.1.72" evidence="3"/>
<reference evidence="10" key="1">
    <citation type="journal article" date="2015" name="Proc. Natl. Acad. Sci. U.S.A.">
        <title>Networks of energetic and metabolic interactions define dynamics in microbial communities.</title>
        <authorList>
            <person name="Embree M."/>
            <person name="Liu J.K."/>
            <person name="Al-Bassam M.M."/>
            <person name="Zengler K."/>
        </authorList>
    </citation>
    <scope>NUCLEOTIDE SEQUENCE</scope>
</reference>
<dbReference type="NCBIfam" id="NF006878">
    <property type="entry name" value="PRK09375.1-2"/>
    <property type="match status" value="1"/>
</dbReference>
<dbReference type="SUPFAM" id="SSF142754">
    <property type="entry name" value="NadA-like"/>
    <property type="match status" value="1"/>
</dbReference>
<evidence type="ECO:0000256" key="6">
    <source>
        <dbReference type="ARBA" id="ARBA00022679"/>
    </source>
</evidence>
<comment type="pathway">
    <text evidence="2">Cofactor biosynthesis; NAD(+) biosynthesis; quinolinate from iminoaspartate: step 1/1.</text>
</comment>
<dbReference type="GO" id="GO:0034628">
    <property type="term" value="P:'de novo' NAD+ biosynthetic process from L-aspartate"/>
    <property type="evidence" value="ECO:0007669"/>
    <property type="project" value="TreeGrafter"/>
</dbReference>
<dbReference type="NCBIfam" id="NF006879">
    <property type="entry name" value="PRK09375.1-4"/>
    <property type="match status" value="1"/>
</dbReference>
<dbReference type="Pfam" id="PF02445">
    <property type="entry name" value="NadA"/>
    <property type="match status" value="1"/>
</dbReference>
<evidence type="ECO:0000256" key="2">
    <source>
        <dbReference type="ARBA" id="ARBA00005065"/>
    </source>
</evidence>
<comment type="caution">
    <text evidence="10">The sequence shown here is derived from an EMBL/GenBank/DDBJ whole genome shotgun (WGS) entry which is preliminary data.</text>
</comment>
<dbReference type="GO" id="GO:0046872">
    <property type="term" value="F:metal ion binding"/>
    <property type="evidence" value="ECO:0007669"/>
    <property type="project" value="UniProtKB-KW"/>
</dbReference>
<comment type="cofactor">
    <cofactor evidence="1">
        <name>[4Fe-4S] cluster</name>
        <dbReference type="ChEBI" id="CHEBI:49883"/>
    </cofactor>
</comment>
<name>A0A0W8FRI0_9ZZZZ</name>
<organism evidence="10">
    <name type="scientific">hydrocarbon metagenome</name>
    <dbReference type="NCBI Taxonomy" id="938273"/>
    <lineage>
        <taxon>unclassified sequences</taxon>
        <taxon>metagenomes</taxon>
        <taxon>ecological metagenomes</taxon>
    </lineage>
</organism>
<keyword evidence="5" id="KW-0662">Pyridine nucleotide biosynthesis</keyword>
<dbReference type="FunFam" id="3.40.50.10800:FF:000001">
    <property type="entry name" value="Quinolinate synthase A"/>
    <property type="match status" value="1"/>
</dbReference>
<dbReference type="InterPro" id="IPR036094">
    <property type="entry name" value="NadA_sf"/>
</dbReference>
<keyword evidence="8" id="KW-0408">Iron</keyword>
<dbReference type="PANTHER" id="PTHR30573:SF0">
    <property type="entry name" value="QUINOLINATE SYNTHASE, CHLOROPLASTIC"/>
    <property type="match status" value="1"/>
</dbReference>
<evidence type="ECO:0000256" key="8">
    <source>
        <dbReference type="ARBA" id="ARBA00023004"/>
    </source>
</evidence>
<gene>
    <name evidence="10" type="ORF">ASZ90_006699</name>
</gene>
<dbReference type="HAMAP" id="MF_00568">
    <property type="entry name" value="NadA_type2"/>
    <property type="match status" value="1"/>
</dbReference>
<dbReference type="UniPathway" id="UPA00253">
    <property type="reaction ID" value="UER00327"/>
</dbReference>
<evidence type="ECO:0000256" key="4">
    <source>
        <dbReference type="ARBA" id="ARBA00022485"/>
    </source>
</evidence>
<dbReference type="NCBIfam" id="TIGR00550">
    <property type="entry name" value="nadA"/>
    <property type="match status" value="1"/>
</dbReference>
<evidence type="ECO:0000256" key="7">
    <source>
        <dbReference type="ARBA" id="ARBA00022723"/>
    </source>
</evidence>
<evidence type="ECO:0000256" key="9">
    <source>
        <dbReference type="ARBA" id="ARBA00023014"/>
    </source>
</evidence>
<protein>
    <recommendedName>
        <fullName evidence="3">quinolinate synthase</fullName>
        <ecNumber evidence="3">2.5.1.72</ecNumber>
    </recommendedName>
</protein>
<keyword evidence="4" id="KW-0004">4Fe-4S</keyword>
<accession>A0A0W8FRI0</accession>
<proteinExistence type="inferred from homology"/>
<evidence type="ECO:0000256" key="1">
    <source>
        <dbReference type="ARBA" id="ARBA00001966"/>
    </source>
</evidence>
<keyword evidence="6 10" id="KW-0808">Transferase</keyword>
<keyword evidence="9" id="KW-0411">Iron-sulfur</keyword>
<evidence type="ECO:0000313" key="10">
    <source>
        <dbReference type="EMBL" id="KUG23495.1"/>
    </source>
</evidence>
<dbReference type="PANTHER" id="PTHR30573">
    <property type="entry name" value="QUINOLINATE SYNTHETASE A"/>
    <property type="match status" value="1"/>
</dbReference>
<dbReference type="EMBL" id="LNQE01000903">
    <property type="protein sequence ID" value="KUG23495.1"/>
    <property type="molecule type" value="Genomic_DNA"/>
</dbReference>
<keyword evidence="7" id="KW-0479">Metal-binding</keyword>
<dbReference type="InterPro" id="IPR003473">
    <property type="entry name" value="NadA"/>
</dbReference>
<sequence>MNIIDKIKILKKEKNAVILAHNYQLPEVQDIADFIGDSLGLSIEAARTDAATIIFCGVHFMAETAKILSPQKIVLLPDKDAGCPMADMIDAESLKALQAKHPDAITVCYVNTTAEVKAFCDYCCTSANAVKIAQNILSNHKNKEIIFIPDKYLAQYVSAQVKHDFIIWEGYCPTHAKILPDNILQAKKLHPKAKVIVHPECRPTVTSLADVVASTEGMSKYIKKSPEKEFIIGTEIGIIHRIKKENPDKYFYPVAETAICPNMKRITLEKVLWSLEDLSYEITVPPDIIEKARLSIERMLKIV</sequence>
<dbReference type="InterPro" id="IPR023066">
    <property type="entry name" value="Quinolinate_synth_type2"/>
</dbReference>